<dbReference type="EMBL" id="DNAN01000488">
    <property type="protein sequence ID" value="HAW76784.1"/>
    <property type="molecule type" value="Genomic_DNA"/>
</dbReference>
<dbReference type="GO" id="GO:0004673">
    <property type="term" value="F:protein histidine kinase activity"/>
    <property type="evidence" value="ECO:0007669"/>
    <property type="project" value="UniProtKB-EC"/>
</dbReference>
<gene>
    <name evidence="4" type="ORF">DCW74_13740</name>
</gene>
<dbReference type="Gene3D" id="3.30.565.10">
    <property type="entry name" value="Histidine kinase-like ATPase, C-terminal domain"/>
    <property type="match status" value="1"/>
</dbReference>
<sequence>FESTNEGVISLEVTQANNEVAMLYQDNGKGLSESHLEKLFDAFFTTKREDGGSGLGTHIIYNLVTQSLSGHIEARSEPYQGLTYSIHFPTGLGA</sequence>
<dbReference type="GO" id="GO:0005524">
    <property type="term" value="F:ATP binding"/>
    <property type="evidence" value="ECO:0007669"/>
    <property type="project" value="UniProtKB-KW"/>
</dbReference>
<evidence type="ECO:0000256" key="2">
    <source>
        <dbReference type="ARBA" id="ARBA00012438"/>
    </source>
</evidence>
<dbReference type="PRINTS" id="PR00344">
    <property type="entry name" value="BCTRLSENSOR"/>
</dbReference>
<dbReference type="PROSITE" id="PS50109">
    <property type="entry name" value="HIS_KIN"/>
    <property type="match status" value="1"/>
</dbReference>
<proteinExistence type="predicted"/>
<keyword evidence="4" id="KW-0547">Nucleotide-binding</keyword>
<comment type="caution">
    <text evidence="4">The sequence shown here is derived from an EMBL/GenBank/DDBJ whole genome shotgun (WGS) entry which is preliminary data.</text>
</comment>
<dbReference type="SUPFAM" id="SSF55874">
    <property type="entry name" value="ATPase domain of HSP90 chaperone/DNA topoisomerase II/histidine kinase"/>
    <property type="match status" value="1"/>
</dbReference>
<keyword evidence="4" id="KW-0067">ATP-binding</keyword>
<dbReference type="AlphaFoldDB" id="A0A350P667"/>
<feature type="domain" description="Histidine kinase" evidence="3">
    <location>
        <begin position="1"/>
        <end position="92"/>
    </location>
</feature>
<dbReference type="PANTHER" id="PTHR43065">
    <property type="entry name" value="SENSOR HISTIDINE KINASE"/>
    <property type="match status" value="1"/>
</dbReference>
<organism evidence="4 5">
    <name type="scientific">Alteromonas australica</name>
    <dbReference type="NCBI Taxonomy" id="589873"/>
    <lineage>
        <taxon>Bacteria</taxon>
        <taxon>Pseudomonadati</taxon>
        <taxon>Pseudomonadota</taxon>
        <taxon>Gammaproteobacteria</taxon>
        <taxon>Alteromonadales</taxon>
        <taxon>Alteromonadaceae</taxon>
        <taxon>Alteromonas/Salinimonas group</taxon>
        <taxon>Alteromonas</taxon>
    </lineage>
</organism>
<dbReference type="Proteomes" id="UP000263517">
    <property type="component" value="Unassembled WGS sequence"/>
</dbReference>
<evidence type="ECO:0000259" key="3">
    <source>
        <dbReference type="PROSITE" id="PS50109"/>
    </source>
</evidence>
<reference evidence="4 5" key="1">
    <citation type="journal article" date="2018" name="Nat. Biotechnol.">
        <title>A standardized bacterial taxonomy based on genome phylogeny substantially revises the tree of life.</title>
        <authorList>
            <person name="Parks D.H."/>
            <person name="Chuvochina M."/>
            <person name="Waite D.W."/>
            <person name="Rinke C."/>
            <person name="Skarshewski A."/>
            <person name="Chaumeil P.A."/>
            <person name="Hugenholtz P."/>
        </authorList>
    </citation>
    <scope>NUCLEOTIDE SEQUENCE [LARGE SCALE GENOMIC DNA]</scope>
    <source>
        <strain evidence="4">UBA11978</strain>
    </source>
</reference>
<dbReference type="Pfam" id="PF02518">
    <property type="entry name" value="HATPase_c"/>
    <property type="match status" value="1"/>
</dbReference>
<evidence type="ECO:0000256" key="1">
    <source>
        <dbReference type="ARBA" id="ARBA00000085"/>
    </source>
</evidence>
<dbReference type="InterPro" id="IPR036890">
    <property type="entry name" value="HATPase_C_sf"/>
</dbReference>
<dbReference type="InterPro" id="IPR004358">
    <property type="entry name" value="Sig_transdc_His_kin-like_C"/>
</dbReference>
<protein>
    <recommendedName>
        <fullName evidence="2">histidine kinase</fullName>
        <ecNumber evidence="2">2.7.13.3</ecNumber>
    </recommendedName>
</protein>
<dbReference type="InterPro" id="IPR005467">
    <property type="entry name" value="His_kinase_dom"/>
</dbReference>
<name>A0A350P667_9ALTE</name>
<dbReference type="InterPro" id="IPR003594">
    <property type="entry name" value="HATPase_dom"/>
</dbReference>
<evidence type="ECO:0000313" key="5">
    <source>
        <dbReference type="Proteomes" id="UP000263517"/>
    </source>
</evidence>
<feature type="non-terminal residue" evidence="4">
    <location>
        <position position="1"/>
    </location>
</feature>
<comment type="catalytic activity">
    <reaction evidence="1">
        <text>ATP + protein L-histidine = ADP + protein N-phospho-L-histidine.</text>
        <dbReference type="EC" id="2.7.13.3"/>
    </reaction>
</comment>
<evidence type="ECO:0000313" key="4">
    <source>
        <dbReference type="EMBL" id="HAW76784.1"/>
    </source>
</evidence>
<dbReference type="EC" id="2.7.13.3" evidence="2"/>
<accession>A0A350P667</accession>